<protein>
    <submittedName>
        <fullName evidence="1">Hydroxymyristoyl-ACP dehydratase</fullName>
    </submittedName>
</protein>
<gene>
    <name evidence="1" type="ORF">D9O40_18515</name>
</gene>
<comment type="caution">
    <text evidence="1">The sequence shown here is derived from an EMBL/GenBank/DDBJ whole genome shotgun (WGS) entry which is preliminary data.</text>
</comment>
<reference evidence="1 2" key="1">
    <citation type="submission" date="2018-10" db="EMBL/GenBank/DDBJ databases">
        <title>Genome-centric metagenomics revealed C2 chemical producing, CO utilizing Clostridium with novel acetogenic gene cluster.</title>
        <authorList>
            <person name="Kang H."/>
            <person name="Park B."/>
            <person name="Choi I.G."/>
            <person name="Chang I.S."/>
        </authorList>
    </citation>
    <scope>NUCLEOTIDE SEQUENCE [LARGE SCALE GENOMIC DNA]</scope>
    <source>
        <strain evidence="1 2">H21-9</strain>
    </source>
</reference>
<evidence type="ECO:0000313" key="2">
    <source>
        <dbReference type="Proteomes" id="UP000277999"/>
    </source>
</evidence>
<dbReference type="EMBL" id="RFAQ01000109">
    <property type="protein sequence ID" value="RMC93054.1"/>
    <property type="molecule type" value="Genomic_DNA"/>
</dbReference>
<sequence>MMNINCSESCIHEKNGKCTLDQINAITNLSSLETNCIYFTPKGQLKSTSNQFTNLNSN</sequence>
<proteinExistence type="predicted"/>
<evidence type="ECO:0000313" key="1">
    <source>
        <dbReference type="EMBL" id="RMC93054.1"/>
    </source>
</evidence>
<dbReference type="AlphaFoldDB" id="A0A3M0S5V0"/>
<organism evidence="1 2">
    <name type="scientific">Clostridium autoethanogenum</name>
    <dbReference type="NCBI Taxonomy" id="84023"/>
    <lineage>
        <taxon>Bacteria</taxon>
        <taxon>Bacillati</taxon>
        <taxon>Bacillota</taxon>
        <taxon>Clostridia</taxon>
        <taxon>Eubacteriales</taxon>
        <taxon>Clostridiaceae</taxon>
        <taxon>Clostridium</taxon>
    </lineage>
</organism>
<dbReference type="Proteomes" id="UP000277999">
    <property type="component" value="Unassembled WGS sequence"/>
</dbReference>
<accession>A0A3M0S5V0</accession>
<name>A0A3M0S5V0_9CLOT</name>